<dbReference type="Proteomes" id="UP000195807">
    <property type="component" value="Chromosome"/>
</dbReference>
<dbReference type="KEGG" id="cman:A9D14_03490"/>
<keyword evidence="2" id="KW-1185">Reference proteome</keyword>
<dbReference type="RefSeq" id="WP_066842971.1">
    <property type="nucleotide sequence ID" value="NZ_CP019602.1"/>
</dbReference>
<dbReference type="STRING" id="450378.GCA_001661675_00696"/>
<proteinExistence type="predicted"/>
<dbReference type="Gene3D" id="3.40.50.1000">
    <property type="entry name" value="HAD superfamily/HAD-like"/>
    <property type="match status" value="1"/>
</dbReference>
<dbReference type="AlphaFoldDB" id="A0A1Z1F9B2"/>
<dbReference type="EMBL" id="CP019602">
    <property type="protein sequence ID" value="ARU15408.1"/>
    <property type="molecule type" value="Genomic_DNA"/>
</dbReference>
<evidence type="ECO:0008006" key="3">
    <source>
        <dbReference type="Google" id="ProtNLM"/>
    </source>
</evidence>
<dbReference type="InterPro" id="IPR036412">
    <property type="entry name" value="HAD-like_sf"/>
</dbReference>
<evidence type="ECO:0000313" key="2">
    <source>
        <dbReference type="Proteomes" id="UP000195807"/>
    </source>
</evidence>
<accession>A0A1Z1F9B2</accession>
<dbReference type="InterPro" id="IPR023214">
    <property type="entry name" value="HAD_sf"/>
</dbReference>
<gene>
    <name evidence="1" type="ORF">A9D14_03490</name>
</gene>
<dbReference type="OrthoDB" id="9816564at2"/>
<dbReference type="SUPFAM" id="SSF56784">
    <property type="entry name" value="HAD-like"/>
    <property type="match status" value="1"/>
</dbReference>
<evidence type="ECO:0000313" key="1">
    <source>
        <dbReference type="EMBL" id="ARU15408.1"/>
    </source>
</evidence>
<organism evidence="1 2">
    <name type="scientific">Croceicoccus marinus</name>
    <dbReference type="NCBI Taxonomy" id="450378"/>
    <lineage>
        <taxon>Bacteria</taxon>
        <taxon>Pseudomonadati</taxon>
        <taxon>Pseudomonadota</taxon>
        <taxon>Alphaproteobacteria</taxon>
        <taxon>Sphingomonadales</taxon>
        <taxon>Erythrobacteraceae</taxon>
        <taxon>Croceicoccus</taxon>
    </lineage>
</organism>
<name>A0A1Z1F9B2_9SPHN</name>
<reference evidence="1 2" key="1">
    <citation type="submission" date="2017-01" db="EMBL/GenBank/DDBJ databases">
        <title>Complete genome sequence of esterase-producing bacterium Croceicoccus marinus E4A9.</title>
        <authorList>
            <person name="Wu Y.-H."/>
            <person name="Cheng H."/>
            <person name="Xu L."/>
            <person name="Huo Y.-Y."/>
            <person name="Wang C.-S."/>
            <person name="Xu X.-W."/>
        </authorList>
    </citation>
    <scope>NUCLEOTIDE SEQUENCE [LARGE SCALE GENOMIC DNA]</scope>
    <source>
        <strain evidence="1 2">E4A9</strain>
    </source>
</reference>
<protein>
    <recommendedName>
        <fullName evidence="3">HAD family hydrolase</fullName>
    </recommendedName>
</protein>
<sequence length="625" mass="70536">MDPTDVFRLIYHRLSRDVPEQTDGICEDAFVSARIVAERRARKDRAETTLAAIWDELAWMVGDNRDLGVEAELACERELLYPNAEILSVIASRREQGHRIVFVSDMYLPADFLRSVLEENGVMQPGDEIFVSSSHDKTKHDGDLYHHVMEDLGGSPSDYFMTGDHRHSDHRKPRSLGLRSKHYRGHRLNGFEKRLNEALATSQLSRSILVGSVRSGRADYRGTGNRLVSDFLGPASLLWALWTVRRAEEGKVDRLYFMARDGFLPFLAADYLKKTGLTGVESHYVYGSRYSLYFASIRDLQTDLQWIFDQPGDLTTDKLLRYLRLDRAALSPQMHALCDEFGQDAPMSAADFGRFVQVLARAEEGRAVLDDAAELRRAARQYFENVGLIGAGSSAIVDIGWHLNVQTALQSLVPEQRMFGLYLYLSETRRNFRQAGRAESMIELNIAHRRAATPPALWRHATVAEHLFGMAPEGSCKGFEFGEDGKARPVLQRMNPEEAAIRQQIADEVQAFVREWAPLYMQAFPTAQVCAAAFRALSDEFFEMPTREALLTIRKSVRLSREALNDESSALVSGFHLSDLGHVLNVLRRRKNAEALGWLGAKFSLAPRPLDMGGKALRKLRPYLG</sequence>